<dbReference type="Proteomes" id="UP000030786">
    <property type="component" value="Chromosome"/>
</dbReference>
<sequence>MKLEFILDEKDFLEYHLFSISDNKNAKKIERIGKFVLAGFFIYFGLNLYNSDNIELAILFGVLAILSVLFFNKFYKSRMIKHQSKIIKNSYSKRIGEKETMEFTSDYLITEDKTGQGKTKLSEIECVNEIPNNFFIKLSNGSSFIISKKGLKNLDQLKEKLEALNIPIIEHLNWEWN</sequence>
<organism evidence="3 4">
    <name type="scientific">Cellulophaga baltica 18</name>
    <dbReference type="NCBI Taxonomy" id="1348584"/>
    <lineage>
        <taxon>Bacteria</taxon>
        <taxon>Pseudomonadati</taxon>
        <taxon>Bacteroidota</taxon>
        <taxon>Flavobacteriia</taxon>
        <taxon>Flavobacteriales</taxon>
        <taxon>Flavobacteriaceae</taxon>
        <taxon>Cellulophaga</taxon>
    </lineage>
</organism>
<dbReference type="AlphaFoldDB" id="A0AAU8RZP6"/>
<dbReference type="InterPro" id="IPR025588">
    <property type="entry name" value="YcxB-like_C"/>
</dbReference>
<name>A0AAU8RZP6_9FLAO</name>
<keyword evidence="1" id="KW-1133">Transmembrane helix</keyword>
<keyword evidence="1" id="KW-0812">Transmembrane</keyword>
<feature type="transmembrane region" description="Helical" evidence="1">
    <location>
        <begin position="32"/>
        <end position="50"/>
    </location>
</feature>
<dbReference type="KEGG" id="cbat:M666_14575"/>
<feature type="domain" description="YcxB-like C-terminal" evidence="2">
    <location>
        <begin position="103"/>
        <end position="159"/>
    </location>
</feature>
<evidence type="ECO:0000313" key="4">
    <source>
        <dbReference type="Proteomes" id="UP000030786"/>
    </source>
</evidence>
<dbReference type="GeneID" id="78061959"/>
<dbReference type="Pfam" id="PF14317">
    <property type="entry name" value="YcxB"/>
    <property type="match status" value="1"/>
</dbReference>
<evidence type="ECO:0000256" key="1">
    <source>
        <dbReference type="SAM" id="Phobius"/>
    </source>
</evidence>
<feature type="transmembrane region" description="Helical" evidence="1">
    <location>
        <begin position="56"/>
        <end position="75"/>
    </location>
</feature>
<proteinExistence type="predicted"/>
<accession>A0AAU8RZP6</accession>
<dbReference type="EMBL" id="CP009976">
    <property type="protein sequence ID" value="AIZ42689.1"/>
    <property type="molecule type" value="Genomic_DNA"/>
</dbReference>
<protein>
    <recommendedName>
        <fullName evidence="2">YcxB-like C-terminal domain-containing protein</fullName>
    </recommendedName>
</protein>
<evidence type="ECO:0000313" key="3">
    <source>
        <dbReference type="EMBL" id="AIZ42689.1"/>
    </source>
</evidence>
<gene>
    <name evidence="3" type="ORF">M666_14575</name>
</gene>
<dbReference type="RefSeq" id="WP_029446454.1">
    <property type="nucleotide sequence ID" value="NZ_CP009976.1"/>
</dbReference>
<reference evidence="3 4" key="1">
    <citation type="journal article" date="2014" name="Environ. Microbiol.">
        <title>Contrasting genomic patterns and infection strategies of two co-existing Bacteroidetes podovirus genera.</title>
        <authorList>
            <person name="Holmfeldt K."/>
            <person name="Howard-Varona C."/>
            <person name="Solonenko N."/>
            <person name="Sullivan M.B."/>
        </authorList>
    </citation>
    <scope>NUCLEOTIDE SEQUENCE [LARGE SCALE GENOMIC DNA]</scope>
    <source>
        <strain evidence="3 4">18</strain>
    </source>
</reference>
<keyword evidence="1" id="KW-0472">Membrane</keyword>
<evidence type="ECO:0000259" key="2">
    <source>
        <dbReference type="Pfam" id="PF14317"/>
    </source>
</evidence>